<evidence type="ECO:0000313" key="1">
    <source>
        <dbReference type="EMBL" id="VAV82969.1"/>
    </source>
</evidence>
<name>A0A3B0QSB4_9ZZZZ</name>
<sequence length="149" mass="16829">MKIILSFLAIILITKDCNNTAVSHNTQEQDIIITYQAASRGSFEEITVSKDSFSISTDRTKKNIAFHKTPTKDWDDLLKLLEVIEINQLPNLKAPTSMRQYDGAAHATLIIKKNAEKIQSNSFDHGYPPKEIKPLVEKLLSFKKLASKQ</sequence>
<dbReference type="AlphaFoldDB" id="A0A3B0QSB4"/>
<proteinExistence type="predicted"/>
<reference evidence="1" key="1">
    <citation type="submission" date="2018-06" db="EMBL/GenBank/DDBJ databases">
        <authorList>
            <person name="Zhirakovskaya E."/>
        </authorList>
    </citation>
    <scope>NUCLEOTIDE SEQUENCE</scope>
</reference>
<organism evidence="1">
    <name type="scientific">hydrothermal vent metagenome</name>
    <dbReference type="NCBI Taxonomy" id="652676"/>
    <lineage>
        <taxon>unclassified sequences</taxon>
        <taxon>metagenomes</taxon>
        <taxon>ecological metagenomes</taxon>
    </lineage>
</organism>
<gene>
    <name evidence="1" type="ORF">MNBD_BACTEROID02-255</name>
</gene>
<dbReference type="EMBL" id="UOEB01000052">
    <property type="protein sequence ID" value="VAV82969.1"/>
    <property type="molecule type" value="Genomic_DNA"/>
</dbReference>
<protein>
    <submittedName>
        <fullName evidence="1">Uncharacterized protein</fullName>
    </submittedName>
</protein>
<accession>A0A3B0QSB4</accession>